<dbReference type="InterPro" id="IPR019230">
    <property type="entry name" value="RNA_MeTrfase_C_dom"/>
</dbReference>
<dbReference type="GO" id="GO:0032259">
    <property type="term" value="P:methylation"/>
    <property type="evidence" value="ECO:0007669"/>
    <property type="project" value="UniProtKB-KW"/>
</dbReference>
<dbReference type="SUPFAM" id="SSF75217">
    <property type="entry name" value="alpha/beta knot"/>
    <property type="match status" value="1"/>
</dbReference>
<dbReference type="EMBL" id="JACNJD010000268">
    <property type="protein sequence ID" value="MBC8178282.1"/>
    <property type="molecule type" value="Genomic_DNA"/>
</dbReference>
<evidence type="ECO:0000313" key="2">
    <source>
        <dbReference type="EMBL" id="MBC8178282.1"/>
    </source>
</evidence>
<gene>
    <name evidence="2" type="ORF">H8E19_12830</name>
</gene>
<evidence type="ECO:0000259" key="1">
    <source>
        <dbReference type="Pfam" id="PF09936"/>
    </source>
</evidence>
<proteinExistence type="predicted"/>
<protein>
    <submittedName>
        <fullName evidence="2">RNA methyltransferase</fullName>
    </submittedName>
</protein>
<dbReference type="Gene3D" id="3.40.1280.10">
    <property type="match status" value="1"/>
</dbReference>
<organism evidence="2 3">
    <name type="scientific">Candidatus Desulfacyla euxinica</name>
    <dbReference type="NCBI Taxonomy" id="2841693"/>
    <lineage>
        <taxon>Bacteria</taxon>
        <taxon>Deltaproteobacteria</taxon>
        <taxon>Candidatus Desulfacyla</taxon>
    </lineage>
</organism>
<comment type="caution">
    <text evidence="2">The sequence shown here is derived from an EMBL/GenBank/DDBJ whole genome shotgun (WGS) entry which is preliminary data.</text>
</comment>
<dbReference type="GO" id="GO:0008168">
    <property type="term" value="F:methyltransferase activity"/>
    <property type="evidence" value="ECO:0007669"/>
    <property type="project" value="UniProtKB-KW"/>
</dbReference>
<feature type="domain" description="tRNA (guanine-N(1)-)-methyltransferase C-terminal" evidence="1">
    <location>
        <begin position="2"/>
        <end position="179"/>
    </location>
</feature>
<dbReference type="InterPro" id="IPR029026">
    <property type="entry name" value="tRNA_m1G_MTases_N"/>
</dbReference>
<evidence type="ECO:0000313" key="3">
    <source>
        <dbReference type="Proteomes" id="UP000650524"/>
    </source>
</evidence>
<dbReference type="Pfam" id="PF09936">
    <property type="entry name" value="Methyltrn_RNA_4"/>
    <property type="match status" value="1"/>
</dbReference>
<keyword evidence="2" id="KW-0489">Methyltransferase</keyword>
<dbReference type="InterPro" id="IPR029028">
    <property type="entry name" value="Alpha/beta_knot_MTases"/>
</dbReference>
<dbReference type="AlphaFoldDB" id="A0A8J6T571"/>
<keyword evidence="2" id="KW-0808">Transferase</keyword>
<name>A0A8J6T571_9DELT</name>
<sequence>MGLIHFPVYNKNYERIASAITTLDIHDLARLAKTYGVKRLFIVTPLGDQRNLARRVLRHWIDGYGGQYNRHRKEALELVCVVSDLERAVEEIRETEGEVPLIIATDASNQKDRSMSYEKARRSIQEDKAVILLFGTAWGLHEEVIKKTDNILDPVSGKTGYNHLSVRTAAAIILDRLAGEI</sequence>
<dbReference type="Proteomes" id="UP000650524">
    <property type="component" value="Unassembled WGS sequence"/>
</dbReference>
<accession>A0A8J6T571</accession>
<dbReference type="CDD" id="cd18085">
    <property type="entry name" value="TM1570-like"/>
    <property type="match status" value="1"/>
</dbReference>
<reference evidence="2 3" key="1">
    <citation type="submission" date="2020-08" db="EMBL/GenBank/DDBJ databases">
        <title>Bridging the membrane lipid divide: bacteria of the FCB group superphylum have the potential to synthesize archaeal ether lipids.</title>
        <authorList>
            <person name="Villanueva L."/>
            <person name="Von Meijenfeldt F.A.B."/>
            <person name="Westbye A.B."/>
            <person name="Yadav S."/>
            <person name="Hopmans E.C."/>
            <person name="Dutilh B.E."/>
            <person name="Sinninghe Damste J.S."/>
        </authorList>
    </citation>
    <scope>NUCLEOTIDE SEQUENCE [LARGE SCALE GENOMIC DNA]</scope>
    <source>
        <strain evidence="2">NIOZ-UU27</strain>
    </source>
</reference>